<protein>
    <submittedName>
        <fullName evidence="2">Uncharacterized protein</fullName>
    </submittedName>
</protein>
<feature type="region of interest" description="Disordered" evidence="1">
    <location>
        <begin position="113"/>
        <end position="132"/>
    </location>
</feature>
<comment type="caution">
    <text evidence="2">The sequence shown here is derived from an EMBL/GenBank/DDBJ whole genome shotgun (WGS) entry which is preliminary data.</text>
</comment>
<dbReference type="RefSeq" id="XP_040657068.1">
    <property type="nucleotide sequence ID" value="XM_040802035.1"/>
</dbReference>
<evidence type="ECO:0000313" key="3">
    <source>
        <dbReference type="Proteomes" id="UP000076580"/>
    </source>
</evidence>
<evidence type="ECO:0000313" key="2">
    <source>
        <dbReference type="EMBL" id="KYK57716.1"/>
    </source>
</evidence>
<dbReference type="InParanoid" id="A0A151GKV0"/>
<accession>A0A151GKV0</accession>
<feature type="compositionally biased region" description="Polar residues" evidence="1">
    <location>
        <begin position="119"/>
        <end position="132"/>
    </location>
</feature>
<name>A0A151GKV0_DRECN</name>
<keyword evidence="3" id="KW-1185">Reference proteome</keyword>
<dbReference type="AlphaFoldDB" id="A0A151GKV0"/>
<sequence>MGGSMLGIHPQPRPEAETQFVTILPQDQSIDEEESIIYDFDTSFTMLIQVKSSVNGFFLLQRLDGGSPRLAEDIGQCGKKYYAVGTMNHNYAESNGLLEQAMYNTITSTASEKAKPTADGTTWKQQLPSSPTYPDQVIGPWFWNR</sequence>
<gene>
    <name evidence="2" type="ORF">DCS_04729</name>
</gene>
<reference evidence="2 3" key="1">
    <citation type="journal article" date="2016" name="Sci. Rep.">
        <title>Insights into Adaptations to a Near-Obligate Nematode Endoparasitic Lifestyle from the Finished Genome of Drechmeria coniospora.</title>
        <authorList>
            <person name="Zhang L."/>
            <person name="Zhou Z."/>
            <person name="Guo Q."/>
            <person name="Fokkens L."/>
            <person name="Miskei M."/>
            <person name="Pocsi I."/>
            <person name="Zhang W."/>
            <person name="Chen M."/>
            <person name="Wang L."/>
            <person name="Sun Y."/>
            <person name="Donzelli B.G."/>
            <person name="Gibson D.M."/>
            <person name="Nelson D.R."/>
            <person name="Luo J.G."/>
            <person name="Rep M."/>
            <person name="Liu H."/>
            <person name="Yang S."/>
            <person name="Wang J."/>
            <person name="Krasnoff S.B."/>
            <person name="Xu Y."/>
            <person name="Molnar I."/>
            <person name="Lin M."/>
        </authorList>
    </citation>
    <scope>NUCLEOTIDE SEQUENCE [LARGE SCALE GENOMIC DNA]</scope>
    <source>
        <strain evidence="2 3">ARSEF 6962</strain>
    </source>
</reference>
<dbReference type="Proteomes" id="UP000076580">
    <property type="component" value="Chromosome 02"/>
</dbReference>
<proteinExistence type="predicted"/>
<dbReference type="EMBL" id="LAYC01000002">
    <property type="protein sequence ID" value="KYK57716.1"/>
    <property type="molecule type" value="Genomic_DNA"/>
</dbReference>
<dbReference type="GeneID" id="63717372"/>
<organism evidence="2 3">
    <name type="scientific">Drechmeria coniospora</name>
    <name type="common">Nematophagous fungus</name>
    <name type="synonym">Meria coniospora</name>
    <dbReference type="NCBI Taxonomy" id="98403"/>
    <lineage>
        <taxon>Eukaryota</taxon>
        <taxon>Fungi</taxon>
        <taxon>Dikarya</taxon>
        <taxon>Ascomycota</taxon>
        <taxon>Pezizomycotina</taxon>
        <taxon>Sordariomycetes</taxon>
        <taxon>Hypocreomycetidae</taxon>
        <taxon>Hypocreales</taxon>
        <taxon>Ophiocordycipitaceae</taxon>
        <taxon>Drechmeria</taxon>
    </lineage>
</organism>
<evidence type="ECO:0000256" key="1">
    <source>
        <dbReference type="SAM" id="MobiDB-lite"/>
    </source>
</evidence>